<dbReference type="Proteomes" id="UP000095401">
    <property type="component" value="Chromosome"/>
</dbReference>
<keyword evidence="7" id="KW-1185">Reference proteome</keyword>
<accession>A0A1D8IPA3</accession>
<keyword evidence="4 5" id="KW-0472">Membrane</keyword>
<keyword evidence="3 5" id="KW-1133">Transmembrane helix</keyword>
<evidence type="ECO:0008006" key="8">
    <source>
        <dbReference type="Google" id="ProtNLM"/>
    </source>
</evidence>
<protein>
    <recommendedName>
        <fullName evidence="8">Disulfide bond formation protein B</fullName>
    </recommendedName>
</protein>
<comment type="subcellular location">
    <subcellularLocation>
        <location evidence="1">Membrane</location>
        <topology evidence="1">Multi-pass membrane protein</topology>
    </subcellularLocation>
</comment>
<evidence type="ECO:0000256" key="5">
    <source>
        <dbReference type="SAM" id="Phobius"/>
    </source>
</evidence>
<feature type="transmembrane region" description="Helical" evidence="5">
    <location>
        <begin position="109"/>
        <end position="130"/>
    </location>
</feature>
<evidence type="ECO:0000256" key="4">
    <source>
        <dbReference type="ARBA" id="ARBA00023136"/>
    </source>
</evidence>
<evidence type="ECO:0000313" key="7">
    <source>
        <dbReference type="Proteomes" id="UP000095401"/>
    </source>
</evidence>
<reference evidence="7" key="1">
    <citation type="submission" date="2016-09" db="EMBL/GenBank/DDBJ databases">
        <title>Acidihalobacter prosperus F5.</title>
        <authorList>
            <person name="Khaleque H.N."/>
            <person name="Ramsay J.P."/>
            <person name="Kaksonen A.H."/>
            <person name="Boxall N.J."/>
            <person name="Watkin E.L.J."/>
        </authorList>
    </citation>
    <scope>NUCLEOTIDE SEQUENCE [LARGE SCALE GENOMIC DNA]</scope>
    <source>
        <strain evidence="7">F5</strain>
    </source>
</reference>
<feature type="transmembrane region" description="Helical" evidence="5">
    <location>
        <begin position="52"/>
        <end position="70"/>
    </location>
</feature>
<dbReference type="AlphaFoldDB" id="A0A1D8IPA3"/>
<dbReference type="GO" id="GO:0006457">
    <property type="term" value="P:protein folding"/>
    <property type="evidence" value="ECO:0007669"/>
    <property type="project" value="InterPro"/>
</dbReference>
<sequence length="136" mass="14542">MLLAMASLLAAFWLQWGDGWRPCALCWLQRGCLSLAMVGFGYYAIGARRPLWGLRLAFALALGGLVAAWIQFGEVNAGTFVCPLQFTGAITSCAAAGAHPLMGLPIVDWSVELFMALLLLATLIEILSFLHGNGNA</sequence>
<dbReference type="KEGG" id="aprs:BI364_10350"/>
<dbReference type="Gene3D" id="1.20.1550.10">
    <property type="entry name" value="DsbB-like"/>
    <property type="match status" value="1"/>
</dbReference>
<name>A0A1D8IPA3_9GAMM</name>
<evidence type="ECO:0000256" key="1">
    <source>
        <dbReference type="ARBA" id="ARBA00004141"/>
    </source>
</evidence>
<dbReference type="GO" id="GO:0016020">
    <property type="term" value="C:membrane"/>
    <property type="evidence" value="ECO:0007669"/>
    <property type="project" value="UniProtKB-SubCell"/>
</dbReference>
<keyword evidence="2 5" id="KW-0812">Transmembrane</keyword>
<gene>
    <name evidence="6" type="ORF">BI364_10350</name>
</gene>
<feature type="transmembrane region" description="Helical" evidence="5">
    <location>
        <begin position="27"/>
        <end position="45"/>
    </location>
</feature>
<dbReference type="Pfam" id="PF02600">
    <property type="entry name" value="DsbB"/>
    <property type="match status" value="1"/>
</dbReference>
<organism evidence="6 7">
    <name type="scientific">Acidihalobacter yilgarnensis</name>
    <dbReference type="NCBI Taxonomy" id="2819280"/>
    <lineage>
        <taxon>Bacteria</taxon>
        <taxon>Pseudomonadati</taxon>
        <taxon>Pseudomonadota</taxon>
        <taxon>Gammaproteobacteria</taxon>
        <taxon>Chromatiales</taxon>
        <taxon>Ectothiorhodospiraceae</taxon>
        <taxon>Acidihalobacter</taxon>
    </lineage>
</organism>
<dbReference type="EMBL" id="CP017415">
    <property type="protein sequence ID" value="AOU98307.1"/>
    <property type="molecule type" value="Genomic_DNA"/>
</dbReference>
<dbReference type="InterPro" id="IPR023380">
    <property type="entry name" value="DsbB-like_sf"/>
</dbReference>
<dbReference type="SUPFAM" id="SSF158442">
    <property type="entry name" value="DsbB-like"/>
    <property type="match status" value="1"/>
</dbReference>
<evidence type="ECO:0000313" key="6">
    <source>
        <dbReference type="EMBL" id="AOU98307.1"/>
    </source>
</evidence>
<evidence type="ECO:0000256" key="3">
    <source>
        <dbReference type="ARBA" id="ARBA00022989"/>
    </source>
</evidence>
<proteinExistence type="predicted"/>
<dbReference type="InterPro" id="IPR003752">
    <property type="entry name" value="DiS_bond_form_DsbB/BdbC"/>
</dbReference>
<evidence type="ECO:0000256" key="2">
    <source>
        <dbReference type="ARBA" id="ARBA00022692"/>
    </source>
</evidence>
<dbReference type="GO" id="GO:0015035">
    <property type="term" value="F:protein-disulfide reductase activity"/>
    <property type="evidence" value="ECO:0007669"/>
    <property type="project" value="InterPro"/>
</dbReference>